<protein>
    <recommendedName>
        <fullName evidence="2">Mab-21-like HhH/H2TH-like domain-containing protein</fullName>
    </recommendedName>
</protein>
<sequence length="208" mass="25496">MKLNDSLFEKMYEKNIYCGSFYKLTKIEKPNEFDLNIILKLPVNYNYIQCRNDMWFAIPIQLYNNLDYIKFEKDIYWRISFSLQENEILRKYGNIKTVIRQMKKFRDIQGLKNIASYYIENLFLNKETDINMDKISRTLLLFKMLEELYYACERQEIKWFWNEKYNLLSKIGKSNLYNISQRLKNIINDIKNNFMDQFIIAKYICKLD</sequence>
<dbReference type="InterPro" id="IPR046906">
    <property type="entry name" value="Mab-21_HhH/H2TH-like"/>
</dbReference>
<feature type="domain" description="Mab-21-like HhH/H2TH-like" evidence="2">
    <location>
        <begin position="95"/>
        <end position="184"/>
    </location>
</feature>
<proteinExistence type="inferred from homology"/>
<comment type="similarity">
    <text evidence="1">Belongs to the mab-21 family.</text>
</comment>
<dbReference type="EMBL" id="KQ769940">
    <property type="protein sequence ID" value="OAD52728.1"/>
    <property type="molecule type" value="Genomic_DNA"/>
</dbReference>
<dbReference type="AlphaFoldDB" id="A0A310S867"/>
<evidence type="ECO:0000259" key="2">
    <source>
        <dbReference type="Pfam" id="PF20266"/>
    </source>
</evidence>
<dbReference type="Proteomes" id="UP000250275">
    <property type="component" value="Unassembled WGS sequence"/>
</dbReference>
<name>A0A310S867_9HYME</name>
<dbReference type="OrthoDB" id="6054650at2759"/>
<accession>A0A310S867</accession>
<dbReference type="Pfam" id="PF20266">
    <property type="entry name" value="Mab-21_C"/>
    <property type="match status" value="1"/>
</dbReference>
<dbReference type="PANTHER" id="PTHR10656">
    <property type="entry name" value="CELL FATE DETERMINING PROTEIN MAB21-RELATED"/>
    <property type="match status" value="1"/>
</dbReference>
<organism evidence="3 4">
    <name type="scientific">Eufriesea mexicana</name>
    <dbReference type="NCBI Taxonomy" id="516756"/>
    <lineage>
        <taxon>Eukaryota</taxon>
        <taxon>Metazoa</taxon>
        <taxon>Ecdysozoa</taxon>
        <taxon>Arthropoda</taxon>
        <taxon>Hexapoda</taxon>
        <taxon>Insecta</taxon>
        <taxon>Pterygota</taxon>
        <taxon>Neoptera</taxon>
        <taxon>Endopterygota</taxon>
        <taxon>Hymenoptera</taxon>
        <taxon>Apocrita</taxon>
        <taxon>Aculeata</taxon>
        <taxon>Apoidea</taxon>
        <taxon>Anthophila</taxon>
        <taxon>Apidae</taxon>
        <taxon>Eufriesea</taxon>
    </lineage>
</organism>
<evidence type="ECO:0000313" key="4">
    <source>
        <dbReference type="Proteomes" id="UP000250275"/>
    </source>
</evidence>
<reference evidence="3 4" key="1">
    <citation type="submission" date="2015-07" db="EMBL/GenBank/DDBJ databases">
        <title>The genome of Eufriesea mexicana.</title>
        <authorList>
            <person name="Pan H."/>
            <person name="Kapheim K."/>
        </authorList>
    </citation>
    <scope>NUCLEOTIDE SEQUENCE [LARGE SCALE GENOMIC DNA]</scope>
    <source>
        <strain evidence="3">0111107269</strain>
        <tissue evidence="3">Whole body</tissue>
    </source>
</reference>
<dbReference type="PANTHER" id="PTHR10656:SF42">
    <property type="entry name" value="CYCLIC GMP-AMP SYNTHASE-LIKE PROTEIN-RELATED"/>
    <property type="match status" value="1"/>
</dbReference>
<keyword evidence="4" id="KW-1185">Reference proteome</keyword>
<evidence type="ECO:0000256" key="1">
    <source>
        <dbReference type="ARBA" id="ARBA00008307"/>
    </source>
</evidence>
<dbReference type="Gene3D" id="1.10.1410.40">
    <property type="match status" value="1"/>
</dbReference>
<gene>
    <name evidence="3" type="ORF">WN48_00304</name>
</gene>
<evidence type="ECO:0000313" key="3">
    <source>
        <dbReference type="EMBL" id="OAD52728.1"/>
    </source>
</evidence>